<comment type="caution">
    <text evidence="1">The sequence shown here is derived from an EMBL/GenBank/DDBJ whole genome shotgun (WGS) entry which is preliminary data.</text>
</comment>
<reference evidence="1 2" key="1">
    <citation type="submission" date="2021-02" db="EMBL/GenBank/DDBJ databases">
        <authorList>
            <person name="Han P."/>
        </authorList>
    </citation>
    <scope>NUCLEOTIDE SEQUENCE [LARGE SCALE GENOMIC DNA]</scope>
    <source>
        <strain evidence="1">Candidatus Nitrospira sp. ZN2</strain>
    </source>
</reference>
<dbReference type="EMBL" id="CAJNBJ010000016">
    <property type="protein sequence ID" value="CAE6751061.1"/>
    <property type="molecule type" value="Genomic_DNA"/>
</dbReference>
<accession>A0ABM8RG41</accession>
<keyword evidence="2" id="KW-1185">Reference proteome</keyword>
<dbReference type="Proteomes" id="UP000675880">
    <property type="component" value="Unassembled WGS sequence"/>
</dbReference>
<evidence type="ECO:0000313" key="2">
    <source>
        <dbReference type="Proteomes" id="UP000675880"/>
    </source>
</evidence>
<name>A0ABM8RG41_9BACT</name>
<sequence length="22" mass="2551">MSAIVPKYLVGKDRVMRPQKFS</sequence>
<gene>
    <name evidence="1" type="ORF">NSPZN2_30173</name>
</gene>
<organism evidence="1 2">
    <name type="scientific">Nitrospira defluvii</name>
    <dbReference type="NCBI Taxonomy" id="330214"/>
    <lineage>
        <taxon>Bacteria</taxon>
        <taxon>Pseudomonadati</taxon>
        <taxon>Nitrospirota</taxon>
        <taxon>Nitrospiria</taxon>
        <taxon>Nitrospirales</taxon>
        <taxon>Nitrospiraceae</taxon>
        <taxon>Nitrospira</taxon>
    </lineage>
</organism>
<evidence type="ECO:0000313" key="1">
    <source>
        <dbReference type="EMBL" id="CAE6751061.1"/>
    </source>
</evidence>
<protein>
    <submittedName>
        <fullName evidence="1">Uncharacterized protein</fullName>
    </submittedName>
</protein>
<proteinExistence type="predicted"/>